<dbReference type="AlphaFoldDB" id="A0A6N7YRS7"/>
<dbReference type="SUPFAM" id="SSF53720">
    <property type="entry name" value="ALDH-like"/>
    <property type="match status" value="1"/>
</dbReference>
<proteinExistence type="inferred from homology"/>
<dbReference type="PROSITE" id="PS00687">
    <property type="entry name" value="ALDEHYDE_DEHYDR_GLU"/>
    <property type="match status" value="1"/>
</dbReference>
<dbReference type="PROSITE" id="PS00070">
    <property type="entry name" value="ALDEHYDE_DEHYDR_CYS"/>
    <property type="match status" value="1"/>
</dbReference>
<dbReference type="PANTHER" id="PTHR11699">
    <property type="entry name" value="ALDEHYDE DEHYDROGENASE-RELATED"/>
    <property type="match status" value="1"/>
</dbReference>
<dbReference type="EMBL" id="WMBA01000013">
    <property type="protein sequence ID" value="MTD54628.1"/>
    <property type="molecule type" value="Genomic_DNA"/>
</dbReference>
<evidence type="ECO:0000313" key="6">
    <source>
        <dbReference type="EMBL" id="MTD54628.1"/>
    </source>
</evidence>
<name>A0A6N7YRS7_9PSEU</name>
<evidence type="ECO:0000256" key="3">
    <source>
        <dbReference type="PROSITE-ProRule" id="PRU10007"/>
    </source>
</evidence>
<dbReference type="InterPro" id="IPR016161">
    <property type="entry name" value="Ald_DH/histidinol_DH"/>
</dbReference>
<feature type="domain" description="Aldehyde dehydrogenase" evidence="5">
    <location>
        <begin position="19"/>
        <end position="478"/>
    </location>
</feature>
<evidence type="ECO:0000259" key="5">
    <source>
        <dbReference type="Pfam" id="PF00171"/>
    </source>
</evidence>
<gene>
    <name evidence="6" type="ORF">GKO32_11645</name>
</gene>
<evidence type="ECO:0000256" key="4">
    <source>
        <dbReference type="RuleBase" id="RU003345"/>
    </source>
</evidence>
<keyword evidence="7" id="KW-1185">Reference proteome</keyword>
<dbReference type="InterPro" id="IPR015590">
    <property type="entry name" value="Aldehyde_DH_dom"/>
</dbReference>
<feature type="active site" evidence="3">
    <location>
        <position position="252"/>
    </location>
</feature>
<dbReference type="Gene3D" id="3.40.309.10">
    <property type="entry name" value="Aldehyde Dehydrogenase, Chain A, domain 2"/>
    <property type="match status" value="1"/>
</dbReference>
<dbReference type="InterPro" id="IPR016160">
    <property type="entry name" value="Ald_DH_CS_CYS"/>
</dbReference>
<evidence type="ECO:0000256" key="2">
    <source>
        <dbReference type="ARBA" id="ARBA00023002"/>
    </source>
</evidence>
<organism evidence="6 7">
    <name type="scientific">Amycolatopsis pithecellobii</name>
    <dbReference type="NCBI Taxonomy" id="664692"/>
    <lineage>
        <taxon>Bacteria</taxon>
        <taxon>Bacillati</taxon>
        <taxon>Actinomycetota</taxon>
        <taxon>Actinomycetes</taxon>
        <taxon>Pseudonocardiales</taxon>
        <taxon>Pseudonocardiaceae</taxon>
        <taxon>Amycolatopsis</taxon>
    </lineage>
</organism>
<dbReference type="OrthoDB" id="6882680at2"/>
<dbReference type="InterPro" id="IPR016163">
    <property type="entry name" value="Ald_DH_C"/>
</dbReference>
<evidence type="ECO:0000313" key="7">
    <source>
        <dbReference type="Proteomes" id="UP000440096"/>
    </source>
</evidence>
<protein>
    <submittedName>
        <fullName evidence="6">Aldehyde dehydrogenase family protein</fullName>
    </submittedName>
</protein>
<dbReference type="Proteomes" id="UP000440096">
    <property type="component" value="Unassembled WGS sequence"/>
</dbReference>
<sequence length="502" mass="53382">MECDVTESTRPVEVIHSRWSSEDEADRFTVDNPATGRPLAVIQGAGEKEADLAVQAAHDAHFAWKARTPRERGRWLWKIAQAVREHADEIAVLESSDNGKPLSQARQFDLEAAIAIFELFASLCEAMPNQVRDTGGTLDITTLEPYGVVAAIVPFNWPPLHAAGKLAPALAVGNAVVIKPPEQAPLSVLRVAELAQSILPDDVVHVVPGGGKVGARLAAHKLVGKISFTGAPATGAAVIKAAADNLTPTLMELGGKNPFIIFNDADLESALPWAVEGGFFNQGEACTAASRVLVQSEIYDEVAGRYAEAVPRLRVGNGADAGTHVGPMVTDAQRRRVLDYIDIGVGEGATLAAQAALPRDPALVGGYYVAPTLFTGVHRDMRIANEEIFGPVVALIPFHDEAEAISIANGTDFGLVAGVFTQDSERALRVSRALRAGMVFVNNYNRAFTGTPFGGVGASGYGREHALETLHEFGYSKSIRLPSGVSEIPRWAPSLEVTGRNP</sequence>
<comment type="caution">
    <text evidence="6">The sequence shown here is derived from an EMBL/GenBank/DDBJ whole genome shotgun (WGS) entry which is preliminary data.</text>
</comment>
<dbReference type="InterPro" id="IPR016162">
    <property type="entry name" value="Ald_DH_N"/>
</dbReference>
<dbReference type="FunFam" id="3.40.605.10:FF:000007">
    <property type="entry name" value="NAD/NADP-dependent betaine aldehyde dehydrogenase"/>
    <property type="match status" value="1"/>
</dbReference>
<reference evidence="6 7" key="1">
    <citation type="submission" date="2019-11" db="EMBL/GenBank/DDBJ databases">
        <title>Draft genome of Amycolatopsis RM579.</title>
        <authorList>
            <person name="Duangmal K."/>
            <person name="Mingma R."/>
        </authorList>
    </citation>
    <scope>NUCLEOTIDE SEQUENCE [LARGE SCALE GENOMIC DNA]</scope>
    <source>
        <strain evidence="6 7">RM579</strain>
    </source>
</reference>
<comment type="similarity">
    <text evidence="1 4">Belongs to the aldehyde dehydrogenase family.</text>
</comment>
<keyword evidence="2 4" id="KW-0560">Oxidoreductase</keyword>
<dbReference type="InterPro" id="IPR029510">
    <property type="entry name" value="Ald_DH_CS_GLU"/>
</dbReference>
<accession>A0A6N7YRS7</accession>
<dbReference type="Pfam" id="PF00171">
    <property type="entry name" value="Aldedh"/>
    <property type="match status" value="1"/>
</dbReference>
<dbReference type="FunFam" id="3.40.309.10:FF:000012">
    <property type="entry name" value="Betaine aldehyde dehydrogenase"/>
    <property type="match status" value="1"/>
</dbReference>
<dbReference type="GO" id="GO:0016620">
    <property type="term" value="F:oxidoreductase activity, acting on the aldehyde or oxo group of donors, NAD or NADP as acceptor"/>
    <property type="evidence" value="ECO:0007669"/>
    <property type="project" value="InterPro"/>
</dbReference>
<evidence type="ECO:0000256" key="1">
    <source>
        <dbReference type="ARBA" id="ARBA00009986"/>
    </source>
</evidence>
<dbReference type="Gene3D" id="3.40.605.10">
    <property type="entry name" value="Aldehyde Dehydrogenase, Chain A, domain 1"/>
    <property type="match status" value="1"/>
</dbReference>